<gene>
    <name evidence="9" type="ORF">HGMM_F30B08C08</name>
</gene>
<protein>
    <submittedName>
        <fullName evidence="9">Hypothetical conserved protein</fullName>
    </submittedName>
</protein>
<dbReference type="PANTHER" id="PTHR23517:SF2">
    <property type="entry name" value="MULTIDRUG RESISTANCE PROTEIN MDTH"/>
    <property type="match status" value="1"/>
</dbReference>
<keyword evidence="5 7" id="KW-1133">Transmembrane helix</keyword>
<dbReference type="Pfam" id="PF07690">
    <property type="entry name" value="MFS_1"/>
    <property type="match status" value="2"/>
</dbReference>
<reference evidence="9" key="1">
    <citation type="journal article" date="2005" name="Environ. Microbiol.">
        <title>Genetic and functional properties of uncultivated thermophilic crenarchaeotes from a subsurface gold mine as revealed by analysis of genome fragments.</title>
        <authorList>
            <person name="Nunoura T."/>
            <person name="Hirayama H."/>
            <person name="Takami H."/>
            <person name="Oida H."/>
            <person name="Nishi S."/>
            <person name="Shimamura S."/>
            <person name="Suzuki Y."/>
            <person name="Inagaki F."/>
            <person name="Takai K."/>
            <person name="Nealson K.H."/>
            <person name="Horikoshi K."/>
        </authorList>
    </citation>
    <scope>NUCLEOTIDE SEQUENCE</scope>
</reference>
<dbReference type="Gene3D" id="1.20.1250.20">
    <property type="entry name" value="MFS general substrate transporter like domains"/>
    <property type="match status" value="1"/>
</dbReference>
<evidence type="ECO:0000256" key="5">
    <source>
        <dbReference type="ARBA" id="ARBA00022989"/>
    </source>
</evidence>
<dbReference type="InterPro" id="IPR050171">
    <property type="entry name" value="MFS_Transporters"/>
</dbReference>
<feature type="transmembrane region" description="Helical" evidence="7">
    <location>
        <begin position="287"/>
        <end position="304"/>
    </location>
</feature>
<keyword evidence="6 7" id="KW-0472">Membrane</keyword>
<dbReference type="PANTHER" id="PTHR23517">
    <property type="entry name" value="RESISTANCE PROTEIN MDTM, PUTATIVE-RELATED-RELATED"/>
    <property type="match status" value="1"/>
</dbReference>
<name>H5SHM0_9CHLR</name>
<feature type="transmembrane region" description="Helical" evidence="7">
    <location>
        <begin position="151"/>
        <end position="170"/>
    </location>
</feature>
<evidence type="ECO:0000256" key="3">
    <source>
        <dbReference type="ARBA" id="ARBA00022475"/>
    </source>
</evidence>
<feature type="transmembrane region" description="Helical" evidence="7">
    <location>
        <begin position="199"/>
        <end position="222"/>
    </location>
</feature>
<evidence type="ECO:0000256" key="6">
    <source>
        <dbReference type="ARBA" id="ARBA00023136"/>
    </source>
</evidence>
<sequence>MTSGVFFSTLGGSMIGPFLLIYAGQRLGLPLRTVASLVTINAATGLVSSFLAGSLADRFGRKGIMNLSLTVNALAYLGMMRAGSYTEFALIMFVIGLFNPLYQVGADAMLADLIPSEQRAEAYAITRVVNNAAFAIGPAIGGFMASRSYTLAFLGTFSGLMLYSLMLLFFGRETLERRTTTILSRSGAGYSQVIKDTPYLAFIFLLSLGLIAPSLLWILLSVHLKTNFNIPENLYGWIPTTNALMCVFLQYEVTRRTRRLPDLEAITLGMLVYAVGVGSVAWMRSFWGFWLSMVIMTFGELILVPRASKYAADRAPEHLRGRYMSLYWLGWGLARAIAPLFGGFLNDFFSPRAIWYGGLAVGLMSTTGLIGLAHFHKAERVRLAFALDKIQEINQSSPPDVP</sequence>
<dbReference type="AlphaFoldDB" id="H5SHM0"/>
<accession>H5SHM0</accession>
<evidence type="ECO:0000256" key="2">
    <source>
        <dbReference type="ARBA" id="ARBA00022448"/>
    </source>
</evidence>
<dbReference type="InterPro" id="IPR036259">
    <property type="entry name" value="MFS_trans_sf"/>
</dbReference>
<feature type="transmembrane region" description="Helical" evidence="7">
    <location>
        <begin position="64"/>
        <end position="82"/>
    </location>
</feature>
<evidence type="ECO:0000259" key="8">
    <source>
        <dbReference type="PROSITE" id="PS50850"/>
    </source>
</evidence>
<feature type="transmembrane region" description="Helical" evidence="7">
    <location>
        <begin position="325"/>
        <end position="342"/>
    </location>
</feature>
<dbReference type="SUPFAM" id="SSF103473">
    <property type="entry name" value="MFS general substrate transporter"/>
    <property type="match status" value="1"/>
</dbReference>
<evidence type="ECO:0000313" key="9">
    <source>
        <dbReference type="EMBL" id="BAL55656.1"/>
    </source>
</evidence>
<keyword evidence="3" id="KW-1003">Cell membrane</keyword>
<evidence type="ECO:0000256" key="7">
    <source>
        <dbReference type="SAM" id="Phobius"/>
    </source>
</evidence>
<dbReference type="GO" id="GO:0022857">
    <property type="term" value="F:transmembrane transporter activity"/>
    <property type="evidence" value="ECO:0007669"/>
    <property type="project" value="InterPro"/>
</dbReference>
<comment type="subcellular location">
    <subcellularLocation>
        <location evidence="1">Cell membrane</location>
        <topology evidence="1">Multi-pass membrane protein</topology>
    </subcellularLocation>
</comment>
<dbReference type="CDD" id="cd17329">
    <property type="entry name" value="MFS_MdtH_MDR_like"/>
    <property type="match status" value="1"/>
</dbReference>
<evidence type="ECO:0000256" key="1">
    <source>
        <dbReference type="ARBA" id="ARBA00004651"/>
    </source>
</evidence>
<dbReference type="EMBL" id="AP011725">
    <property type="protein sequence ID" value="BAL55656.1"/>
    <property type="molecule type" value="Genomic_DNA"/>
</dbReference>
<feature type="transmembrane region" description="Helical" evidence="7">
    <location>
        <begin position="354"/>
        <end position="375"/>
    </location>
</feature>
<feature type="transmembrane region" description="Helical" evidence="7">
    <location>
        <begin position="234"/>
        <end position="251"/>
    </location>
</feature>
<dbReference type="GO" id="GO:0005886">
    <property type="term" value="C:plasma membrane"/>
    <property type="evidence" value="ECO:0007669"/>
    <property type="project" value="UniProtKB-SubCell"/>
</dbReference>
<keyword evidence="4 7" id="KW-0812">Transmembrane</keyword>
<dbReference type="PROSITE" id="PS50850">
    <property type="entry name" value="MFS"/>
    <property type="match status" value="1"/>
</dbReference>
<dbReference type="InterPro" id="IPR020846">
    <property type="entry name" value="MFS_dom"/>
</dbReference>
<feature type="transmembrane region" description="Helical" evidence="7">
    <location>
        <begin position="5"/>
        <end position="23"/>
    </location>
</feature>
<organism evidence="9">
    <name type="scientific">uncultured Chloroflexota bacterium</name>
    <dbReference type="NCBI Taxonomy" id="166587"/>
    <lineage>
        <taxon>Bacteria</taxon>
        <taxon>Bacillati</taxon>
        <taxon>Chloroflexota</taxon>
        <taxon>environmental samples</taxon>
    </lineage>
</organism>
<keyword evidence="2" id="KW-0813">Transport</keyword>
<feature type="transmembrane region" description="Helical" evidence="7">
    <location>
        <begin position="263"/>
        <end position="281"/>
    </location>
</feature>
<feature type="transmembrane region" description="Helical" evidence="7">
    <location>
        <begin position="122"/>
        <end position="145"/>
    </location>
</feature>
<dbReference type="InterPro" id="IPR011701">
    <property type="entry name" value="MFS"/>
</dbReference>
<feature type="transmembrane region" description="Helical" evidence="7">
    <location>
        <begin position="29"/>
        <end position="52"/>
    </location>
</feature>
<feature type="domain" description="Major facilitator superfamily (MFS) profile" evidence="8">
    <location>
        <begin position="1"/>
        <end position="380"/>
    </location>
</feature>
<evidence type="ECO:0000256" key="4">
    <source>
        <dbReference type="ARBA" id="ARBA00022692"/>
    </source>
</evidence>
<reference evidence="9" key="2">
    <citation type="journal article" date="2012" name="PLoS ONE">
        <title>A Deeply Branching Thermophilic Bacterium with an Ancient Acetyl-CoA Pathway Dominates a Subsurface Ecosystem.</title>
        <authorList>
            <person name="Takami H."/>
            <person name="Noguchi H."/>
            <person name="Takaki Y."/>
            <person name="Uchiyama I."/>
            <person name="Toyoda A."/>
            <person name="Nishi S."/>
            <person name="Chee G.-J."/>
            <person name="Arai W."/>
            <person name="Nunoura T."/>
            <person name="Itoh T."/>
            <person name="Hattori M."/>
            <person name="Takai K."/>
        </authorList>
    </citation>
    <scope>NUCLEOTIDE SEQUENCE</scope>
</reference>
<feature type="transmembrane region" description="Helical" evidence="7">
    <location>
        <begin position="88"/>
        <end position="110"/>
    </location>
</feature>
<proteinExistence type="predicted"/>